<dbReference type="InterPro" id="IPR036060">
    <property type="entry name" value="Znf_C2H2C_sf"/>
</dbReference>
<dbReference type="Gene3D" id="4.10.320.30">
    <property type="match status" value="2"/>
</dbReference>
<reference evidence="15" key="1">
    <citation type="submission" date="2011-08" db="EMBL/GenBank/DDBJ databases">
        <title>The draft genome of Latimeria chalumnae.</title>
        <authorList>
            <person name="Di Palma F."/>
            <person name="Alfoldi J."/>
            <person name="Johnson J."/>
            <person name="Berlin A."/>
            <person name="Gnerre S."/>
            <person name="Jaffe D."/>
            <person name="MacCallum I."/>
            <person name="Young S."/>
            <person name="Walker B.J."/>
            <person name="Lander E."/>
            <person name="Lindblad-Toh K."/>
        </authorList>
    </citation>
    <scope>NUCLEOTIDE SEQUENCE [LARGE SCALE GENOMIC DNA]</scope>
    <source>
        <strain evidence="15">Wild caught</strain>
    </source>
</reference>
<keyword evidence="6" id="KW-0862">Zinc</keyword>
<dbReference type="FunFam" id="4.10.320.30:FF:000001">
    <property type="entry name" value="Myelin transcription factor 1-like, a"/>
    <property type="match status" value="2"/>
</dbReference>
<evidence type="ECO:0000256" key="3">
    <source>
        <dbReference type="ARBA" id="ARBA00022723"/>
    </source>
</evidence>
<evidence type="ECO:0000259" key="13">
    <source>
        <dbReference type="Pfam" id="PF08474"/>
    </source>
</evidence>
<feature type="compositionally biased region" description="Basic and acidic residues" evidence="12">
    <location>
        <begin position="424"/>
        <end position="434"/>
    </location>
</feature>
<dbReference type="EMBL" id="AFYH01079205">
    <property type="status" value="NOT_ANNOTATED_CDS"/>
    <property type="molecule type" value="Genomic_DNA"/>
</dbReference>
<dbReference type="Proteomes" id="UP000008672">
    <property type="component" value="Unassembled WGS sequence"/>
</dbReference>
<keyword evidence="10" id="KW-0539">Nucleus</keyword>
<dbReference type="Ensembl" id="ENSLACT00000009596.1">
    <property type="protein sequence ID" value="ENSLACP00000009524.1"/>
    <property type="gene ID" value="ENSLACG00000008399.2"/>
</dbReference>
<feature type="compositionally biased region" description="Low complexity" evidence="12">
    <location>
        <begin position="324"/>
        <end position="342"/>
    </location>
</feature>
<gene>
    <name evidence="14" type="primary">ST18</name>
</gene>
<feature type="domain" description="Myelin transcription factor 1" evidence="13">
    <location>
        <begin position="261"/>
        <end position="426"/>
    </location>
</feature>
<evidence type="ECO:0000256" key="5">
    <source>
        <dbReference type="ARBA" id="ARBA00022771"/>
    </source>
</evidence>
<evidence type="ECO:0000313" key="15">
    <source>
        <dbReference type="Proteomes" id="UP000008672"/>
    </source>
</evidence>
<evidence type="ECO:0000256" key="6">
    <source>
        <dbReference type="ARBA" id="ARBA00022833"/>
    </source>
</evidence>
<keyword evidence="3" id="KW-0479">Metal-binding</keyword>
<dbReference type="PANTHER" id="PTHR10816">
    <property type="entry name" value="MYELIN TRANSCRIPTION FACTOR 1-RELATED"/>
    <property type="match status" value="1"/>
</dbReference>
<dbReference type="EMBL" id="AFYH01079198">
    <property type="status" value="NOT_ANNOTATED_CDS"/>
    <property type="molecule type" value="Genomic_DNA"/>
</dbReference>
<dbReference type="EMBL" id="AFYH01079201">
    <property type="status" value="NOT_ANNOTATED_CDS"/>
    <property type="molecule type" value="Genomic_DNA"/>
</dbReference>
<dbReference type="EMBL" id="AFYH01079196">
    <property type="status" value="NOT_ANNOTATED_CDS"/>
    <property type="molecule type" value="Genomic_DNA"/>
</dbReference>
<protein>
    <submittedName>
        <fullName evidence="14">ST18 C2H2C-type zinc finger transcription factor</fullName>
    </submittedName>
</protein>
<dbReference type="EMBL" id="AFYH01079202">
    <property type="status" value="NOT_ANNOTATED_CDS"/>
    <property type="molecule type" value="Genomic_DNA"/>
</dbReference>
<reference evidence="14" key="2">
    <citation type="submission" date="2025-08" db="UniProtKB">
        <authorList>
            <consortium name="Ensembl"/>
        </authorList>
    </citation>
    <scope>IDENTIFICATION</scope>
</reference>
<dbReference type="PANTHER" id="PTHR10816:SF9">
    <property type="entry name" value="SUPPRESSION OF TUMORIGENICITY 18 PROTEIN"/>
    <property type="match status" value="1"/>
</dbReference>
<dbReference type="PROSITE" id="PS51802">
    <property type="entry name" value="ZF_CCHHC"/>
    <property type="match status" value="2"/>
</dbReference>
<evidence type="ECO:0000256" key="10">
    <source>
        <dbReference type="ARBA" id="ARBA00023242"/>
    </source>
</evidence>
<dbReference type="GeneTree" id="ENSGT00940000159905"/>
<organism evidence="14 15">
    <name type="scientific">Latimeria chalumnae</name>
    <name type="common">Coelacanth</name>
    <dbReference type="NCBI Taxonomy" id="7897"/>
    <lineage>
        <taxon>Eukaryota</taxon>
        <taxon>Metazoa</taxon>
        <taxon>Chordata</taxon>
        <taxon>Craniata</taxon>
        <taxon>Vertebrata</taxon>
        <taxon>Euteleostomi</taxon>
        <taxon>Coelacanthiformes</taxon>
        <taxon>Coelacanthidae</taxon>
        <taxon>Latimeria</taxon>
    </lineage>
</organism>
<dbReference type="SUPFAM" id="SSF103637">
    <property type="entry name" value="CCHHC domain"/>
    <property type="match status" value="2"/>
</dbReference>
<dbReference type="EMBL" id="AFYH01079204">
    <property type="status" value="NOT_ANNOTATED_CDS"/>
    <property type="molecule type" value="Genomic_DNA"/>
</dbReference>
<keyword evidence="5 11" id="KW-0863">Zinc-finger</keyword>
<evidence type="ECO:0000256" key="4">
    <source>
        <dbReference type="ARBA" id="ARBA00022737"/>
    </source>
</evidence>
<keyword evidence="8" id="KW-0238">DNA-binding</keyword>
<dbReference type="GO" id="GO:0000978">
    <property type="term" value="F:RNA polymerase II cis-regulatory region sequence-specific DNA binding"/>
    <property type="evidence" value="ECO:0007669"/>
    <property type="project" value="TreeGrafter"/>
</dbReference>
<dbReference type="InterPro" id="IPR013681">
    <property type="entry name" value="Myelin_TF"/>
</dbReference>
<evidence type="ECO:0000256" key="9">
    <source>
        <dbReference type="ARBA" id="ARBA00023163"/>
    </source>
</evidence>
<dbReference type="GO" id="GO:0000981">
    <property type="term" value="F:DNA-binding transcription factor activity, RNA polymerase II-specific"/>
    <property type="evidence" value="ECO:0007669"/>
    <property type="project" value="TreeGrafter"/>
</dbReference>
<keyword evidence="7" id="KW-0805">Transcription regulation</keyword>
<dbReference type="Pfam" id="PF01530">
    <property type="entry name" value="zf-C2HC"/>
    <property type="match status" value="2"/>
</dbReference>
<dbReference type="InterPro" id="IPR002515">
    <property type="entry name" value="Znf_C2H2C"/>
</dbReference>
<dbReference type="EMBL" id="AFYH01079200">
    <property type="status" value="NOT_ANNOTATED_CDS"/>
    <property type="molecule type" value="Genomic_DNA"/>
</dbReference>
<evidence type="ECO:0000256" key="2">
    <source>
        <dbReference type="ARBA" id="ARBA00010194"/>
    </source>
</evidence>
<evidence type="ECO:0000256" key="7">
    <source>
        <dbReference type="ARBA" id="ARBA00023015"/>
    </source>
</evidence>
<dbReference type="EMBL" id="AFYH01079203">
    <property type="status" value="NOT_ANNOTATED_CDS"/>
    <property type="molecule type" value="Genomic_DNA"/>
</dbReference>
<keyword evidence="15" id="KW-1185">Reference proteome</keyword>
<evidence type="ECO:0000256" key="1">
    <source>
        <dbReference type="ARBA" id="ARBA00004123"/>
    </source>
</evidence>
<dbReference type="EMBL" id="AFYH01079197">
    <property type="status" value="NOT_ANNOTATED_CDS"/>
    <property type="molecule type" value="Genomic_DNA"/>
</dbReference>
<accession>H3AIQ3</accession>
<dbReference type="GO" id="GO:0005634">
    <property type="term" value="C:nucleus"/>
    <property type="evidence" value="ECO:0007669"/>
    <property type="project" value="UniProtKB-SubCell"/>
</dbReference>
<comment type="subcellular location">
    <subcellularLocation>
        <location evidence="1">Nucleus</location>
    </subcellularLocation>
</comment>
<name>H3AIQ3_LATCH</name>
<keyword evidence="9" id="KW-0804">Transcription</keyword>
<evidence type="ECO:0000313" key="14">
    <source>
        <dbReference type="Ensembl" id="ENSLACP00000009524.1"/>
    </source>
</evidence>
<comment type="similarity">
    <text evidence="2">Belongs to the MYT1 family.</text>
</comment>
<dbReference type="GO" id="GO:0008270">
    <property type="term" value="F:zinc ion binding"/>
    <property type="evidence" value="ECO:0007669"/>
    <property type="project" value="UniProtKB-KW"/>
</dbReference>
<proteinExistence type="inferred from homology"/>
<dbReference type="AlphaFoldDB" id="H3AIQ3"/>
<evidence type="ECO:0000256" key="8">
    <source>
        <dbReference type="ARBA" id="ARBA00023125"/>
    </source>
</evidence>
<evidence type="ECO:0000256" key="12">
    <source>
        <dbReference type="SAM" id="MobiDB-lite"/>
    </source>
</evidence>
<feature type="region of interest" description="Disordered" evidence="12">
    <location>
        <begin position="401"/>
        <end position="434"/>
    </location>
</feature>
<sequence length="434" mass="48129">ATEESVEIDLSKGNLTLLEQAITLQAEQGRVFHSAYKQFDRFLLEQLAEERRHCKVTDPAVGMSYNNHRDASRSEKKETKCPTPGCDGTGHVTGLYPHHRSLSGCPHKIRVPPEILAMHENVLKCPTPGCTGRGHVNSNRSTHRSLSGCPIAAAEKLTKSQERHLIDVAKTGLRTTEHSQDNKKPPTCLIKQFDISQANYRLAQPVTVARASLSKEQEKLWKAPFDYASFDAQVFGKRTAAPAVQERDTPQHVEFRFCCTGYSHNAEDAHMAAAAILNLSTRCKEAPENLSTKPQDLSKNTTIEVDENGTLDLSMKKNRNQDQATPVTTISSSVSASDSSPIKPSSILVTAAFYQALCEQEGWDMPINYSKTNMKKDESKEQLKTSALVFSEIYKEEAESTAENLEERKYAGDVATPSPKTKLPSRDLKKELIT</sequence>
<dbReference type="Pfam" id="PF08474">
    <property type="entry name" value="MYT1"/>
    <property type="match status" value="2"/>
</dbReference>
<keyword evidence="4" id="KW-0677">Repeat</keyword>
<reference evidence="14" key="3">
    <citation type="submission" date="2025-09" db="UniProtKB">
        <authorList>
            <consortium name="Ensembl"/>
        </authorList>
    </citation>
    <scope>IDENTIFICATION</scope>
</reference>
<dbReference type="EMBL" id="AFYH01079199">
    <property type="status" value="NOT_ANNOTATED_CDS"/>
    <property type="molecule type" value="Genomic_DNA"/>
</dbReference>
<feature type="domain" description="Myelin transcription factor 1" evidence="13">
    <location>
        <begin position="200"/>
        <end position="252"/>
    </location>
</feature>
<feature type="region of interest" description="Disordered" evidence="12">
    <location>
        <begin position="319"/>
        <end position="342"/>
    </location>
</feature>
<evidence type="ECO:0000256" key="11">
    <source>
        <dbReference type="PROSITE-ProRule" id="PRU01143"/>
    </source>
</evidence>